<proteinExistence type="predicted"/>
<evidence type="ECO:0000313" key="3">
    <source>
        <dbReference type="Proteomes" id="UP000186601"/>
    </source>
</evidence>
<dbReference type="AlphaFoldDB" id="A0A2R6PVK4"/>
<name>A0A2R6PVK4_9APHY</name>
<organism evidence="2 3">
    <name type="scientific">Hermanssonia centrifuga</name>
    <dbReference type="NCBI Taxonomy" id="98765"/>
    <lineage>
        <taxon>Eukaryota</taxon>
        <taxon>Fungi</taxon>
        <taxon>Dikarya</taxon>
        <taxon>Basidiomycota</taxon>
        <taxon>Agaricomycotina</taxon>
        <taxon>Agaricomycetes</taxon>
        <taxon>Polyporales</taxon>
        <taxon>Meruliaceae</taxon>
        <taxon>Hermanssonia</taxon>
    </lineage>
</organism>
<evidence type="ECO:0000256" key="1">
    <source>
        <dbReference type="SAM" id="MobiDB-lite"/>
    </source>
</evidence>
<dbReference type="Proteomes" id="UP000186601">
    <property type="component" value="Unassembled WGS sequence"/>
</dbReference>
<reference evidence="2 3" key="1">
    <citation type="submission" date="2018-02" db="EMBL/GenBank/DDBJ databases">
        <title>Genome sequence of the basidiomycete white-rot fungus Phlebia centrifuga.</title>
        <authorList>
            <person name="Granchi Z."/>
            <person name="Peng M."/>
            <person name="de Vries R.P."/>
            <person name="Hilden K."/>
            <person name="Makela M.R."/>
            <person name="Grigoriev I."/>
            <person name="Riley R."/>
        </authorList>
    </citation>
    <scope>NUCLEOTIDE SEQUENCE [LARGE SCALE GENOMIC DNA]</scope>
    <source>
        <strain evidence="2 3">FBCC195</strain>
    </source>
</reference>
<comment type="caution">
    <text evidence="2">The sequence shown here is derived from an EMBL/GenBank/DDBJ whole genome shotgun (WGS) entry which is preliminary data.</text>
</comment>
<feature type="region of interest" description="Disordered" evidence="1">
    <location>
        <begin position="1"/>
        <end position="51"/>
    </location>
</feature>
<evidence type="ECO:0000313" key="2">
    <source>
        <dbReference type="EMBL" id="PSR97278.1"/>
    </source>
</evidence>
<accession>A0A2R6PVK4</accession>
<protein>
    <submittedName>
        <fullName evidence="2">Uncharacterized protein</fullName>
    </submittedName>
</protein>
<dbReference type="EMBL" id="MLYV02000441">
    <property type="protein sequence ID" value="PSR97278.1"/>
    <property type="molecule type" value="Genomic_DNA"/>
</dbReference>
<sequence length="51" mass="5771">MFGQPRETNRVHRGSGQSRRKPKGSKTFANEQNESDTAQSTGATIWRDHRA</sequence>
<keyword evidence="3" id="KW-1185">Reference proteome</keyword>
<feature type="compositionally biased region" description="Polar residues" evidence="1">
    <location>
        <begin position="27"/>
        <end position="43"/>
    </location>
</feature>
<gene>
    <name evidence="2" type="ORF">PHLCEN_2v4341</name>
</gene>